<dbReference type="Proteomes" id="UP001144978">
    <property type="component" value="Unassembled WGS sequence"/>
</dbReference>
<evidence type="ECO:0000313" key="1">
    <source>
        <dbReference type="EMBL" id="KAJ3013752.1"/>
    </source>
</evidence>
<proteinExistence type="predicted"/>
<comment type="caution">
    <text evidence="1">The sequence shown here is derived from an EMBL/GenBank/DDBJ whole genome shotgun (WGS) entry which is preliminary data.</text>
</comment>
<evidence type="ECO:0000313" key="2">
    <source>
        <dbReference type="Proteomes" id="UP001144978"/>
    </source>
</evidence>
<gene>
    <name evidence="1" type="ORF">NUW54_g1501</name>
</gene>
<keyword evidence="2" id="KW-1185">Reference proteome</keyword>
<organism evidence="1 2">
    <name type="scientific">Trametes sanguinea</name>
    <dbReference type="NCBI Taxonomy" id="158606"/>
    <lineage>
        <taxon>Eukaryota</taxon>
        <taxon>Fungi</taxon>
        <taxon>Dikarya</taxon>
        <taxon>Basidiomycota</taxon>
        <taxon>Agaricomycotina</taxon>
        <taxon>Agaricomycetes</taxon>
        <taxon>Polyporales</taxon>
        <taxon>Polyporaceae</taxon>
        <taxon>Trametes</taxon>
    </lineage>
</organism>
<sequence length="391" mass="44099">MGQRYLYILTVAIDACFRLKRRDVSGVDKNPILGSGWAYFVEDTGYREILRRYQREDEISSCTGFSALDHADSKFSRGYDATGVGAVVCARHEFWLAQGVGDLQKGERYINMDYIFVCAMCEHLITNKIVSYDIACQWSQSLLDRIARFPSHVRIDVPQCSISYVIPKLHFRSHIQKGHSPYSLNYLRGAGRTDGEGIERRWWDIQPIAASTKVMGPGQRQGVLEDHWGYANWRKRADMPWTLRDCLKAALIAYAEHAALFGALTSSLLPGNVKRWASQIAAWEADPWGEDDLYIITSSGLTEAEAMQELTTEEQKASAVVGYVALHDISPLGFITLGLQIEDQKVAIKAEAKVATASKLLSLHERRNALRRKLQKFRELQGVYMPAQCLS</sequence>
<protein>
    <submittedName>
        <fullName evidence="1">Uncharacterized protein</fullName>
    </submittedName>
</protein>
<accession>A0ACC1Q658</accession>
<dbReference type="EMBL" id="JANSHE010000250">
    <property type="protein sequence ID" value="KAJ3013752.1"/>
    <property type="molecule type" value="Genomic_DNA"/>
</dbReference>
<name>A0ACC1Q658_9APHY</name>
<reference evidence="1" key="1">
    <citation type="submission" date="2022-08" db="EMBL/GenBank/DDBJ databases">
        <title>Genome Sequence of Pycnoporus sanguineus.</title>
        <authorList>
            <person name="Buettner E."/>
        </authorList>
    </citation>
    <scope>NUCLEOTIDE SEQUENCE</scope>
    <source>
        <strain evidence="1">CG-C14</strain>
    </source>
</reference>